<feature type="domain" description="Cell envelope-related transcriptional attenuator" evidence="4">
    <location>
        <begin position="227"/>
        <end position="384"/>
    </location>
</feature>
<protein>
    <submittedName>
        <fullName evidence="5">Transcriptional attenuator, LytR family</fullName>
    </submittedName>
</protein>
<dbReference type="InterPro" id="IPR050922">
    <property type="entry name" value="LytR/CpsA/Psr_CW_biosynth"/>
</dbReference>
<feature type="compositionally biased region" description="Acidic residues" evidence="2">
    <location>
        <begin position="59"/>
        <end position="83"/>
    </location>
</feature>
<proteinExistence type="inferred from homology"/>
<dbReference type="InterPro" id="IPR004474">
    <property type="entry name" value="LytR_CpsA_psr"/>
</dbReference>
<reference evidence="5 6" key="1">
    <citation type="submission" date="2016-10" db="EMBL/GenBank/DDBJ databases">
        <authorList>
            <person name="de Groot N.N."/>
        </authorList>
    </citation>
    <scope>NUCLEOTIDE SEQUENCE [LARGE SCALE GENOMIC DNA]</scope>
    <source>
        <strain evidence="5 6">DSM 1801</strain>
    </source>
</reference>
<evidence type="ECO:0000313" key="6">
    <source>
        <dbReference type="Proteomes" id="UP000199800"/>
    </source>
</evidence>
<dbReference type="PANTHER" id="PTHR33392">
    <property type="entry name" value="POLYISOPRENYL-TEICHOIC ACID--PEPTIDOGLYCAN TEICHOIC ACID TRANSFERASE TAGU"/>
    <property type="match status" value="1"/>
</dbReference>
<evidence type="ECO:0000256" key="3">
    <source>
        <dbReference type="SAM" id="Phobius"/>
    </source>
</evidence>
<dbReference type="Proteomes" id="UP000199800">
    <property type="component" value="Unassembled WGS sequence"/>
</dbReference>
<gene>
    <name evidence="5" type="ORF">SAMN04487772_10956</name>
</gene>
<dbReference type="NCBIfam" id="TIGR00350">
    <property type="entry name" value="lytR_cpsA_psr"/>
    <property type="match status" value="1"/>
</dbReference>
<dbReference type="RefSeq" id="WP_092477665.1">
    <property type="nucleotide sequence ID" value="NZ_FOHN01000009.1"/>
</dbReference>
<dbReference type="EMBL" id="FOHN01000009">
    <property type="protein sequence ID" value="SET15238.1"/>
    <property type="molecule type" value="Genomic_DNA"/>
</dbReference>
<name>A0A1I0C722_9FIRM</name>
<dbReference type="PANTHER" id="PTHR33392:SF6">
    <property type="entry name" value="POLYISOPRENYL-TEICHOIC ACID--PEPTIDOGLYCAN TEICHOIC ACID TRANSFERASE TAGU"/>
    <property type="match status" value="1"/>
</dbReference>
<feature type="compositionally biased region" description="Basic and acidic residues" evidence="2">
    <location>
        <begin position="85"/>
        <end position="101"/>
    </location>
</feature>
<comment type="similarity">
    <text evidence="1">Belongs to the LytR/CpsA/Psr (LCP) family.</text>
</comment>
<organism evidence="5 6">
    <name type="scientific">[Clostridium] polysaccharolyticum</name>
    <dbReference type="NCBI Taxonomy" id="29364"/>
    <lineage>
        <taxon>Bacteria</taxon>
        <taxon>Bacillati</taxon>
        <taxon>Bacillota</taxon>
        <taxon>Clostridia</taxon>
        <taxon>Lachnospirales</taxon>
        <taxon>Lachnospiraceae</taxon>
    </lineage>
</organism>
<dbReference type="Gene3D" id="3.40.630.190">
    <property type="entry name" value="LCP protein"/>
    <property type="match status" value="1"/>
</dbReference>
<evidence type="ECO:0000256" key="2">
    <source>
        <dbReference type="SAM" id="MobiDB-lite"/>
    </source>
</evidence>
<evidence type="ECO:0000313" key="5">
    <source>
        <dbReference type="EMBL" id="SET15238.1"/>
    </source>
</evidence>
<feature type="region of interest" description="Disordered" evidence="2">
    <location>
        <begin position="1"/>
        <end position="105"/>
    </location>
</feature>
<evidence type="ECO:0000256" key="1">
    <source>
        <dbReference type="ARBA" id="ARBA00006068"/>
    </source>
</evidence>
<accession>A0A1I0C722</accession>
<dbReference type="Pfam" id="PF03816">
    <property type="entry name" value="LytR_cpsA_psr"/>
    <property type="match status" value="1"/>
</dbReference>
<feature type="transmembrane region" description="Helical" evidence="3">
    <location>
        <begin position="144"/>
        <end position="166"/>
    </location>
</feature>
<dbReference type="AlphaFoldDB" id="A0A1I0C722"/>
<keyword evidence="3" id="KW-1133">Transmembrane helix</keyword>
<keyword evidence="3" id="KW-0472">Membrane</keyword>
<evidence type="ECO:0000259" key="4">
    <source>
        <dbReference type="Pfam" id="PF03816"/>
    </source>
</evidence>
<feature type="compositionally biased region" description="Basic and acidic residues" evidence="2">
    <location>
        <begin position="1"/>
        <end position="57"/>
    </location>
</feature>
<dbReference type="OrthoDB" id="27330at2"/>
<keyword evidence="6" id="KW-1185">Reference proteome</keyword>
<sequence>MDEEKLKDAIDDRNQIDVKNNIEKKGRDLDEQKEKKGSSKPEVPVVDKDTVVEKAVAEQETDMGLDTQCNEEQEIKEEKEILEEAGSKKEESDNSQDKETSSTDELLNMSFDEEHKEEPDALESYLENSQDTDKKKKWSWKKKLLVVLCVLGLLIGGGCAVFYTMLNRIDRERPEDIKRAHTDLSPEELAAQQATLRPQEFNNKIEQKVVNILLVGEEAINDGVLGRSDSMMVATLNTVEKTIKLTSLMRDMYVTIPGYRDNKLNAAYHNGGGVLLAETIEQNFGIEIDGYVRVNFDAFEKIVDELGGVEITLTGDEAHYLQTTNYISKKSNRNVVEGKQILNGNQALGYCRVRYKTASNGEANDFGRTYRQRTVLKAIFDKYKHQNVVNMVSIASDMLSYVTTNLSKSEMLSYLTTAASFGTLELETFRIPLDNTYDGTKIDGKSVLVIDFDANKQALREFIYAGIADSEIKVESGDMEDDRYFSYLWTD</sequence>
<keyword evidence="3" id="KW-0812">Transmembrane</keyword>
<dbReference type="STRING" id="29364.SAMN04487772_10956"/>